<reference evidence="2" key="1">
    <citation type="submission" date="2018-01" db="EMBL/GenBank/DDBJ databases">
        <title>Direct submission.</title>
        <authorList>
            <person name="Ciacci N."/>
        </authorList>
    </citation>
    <scope>NUCLEOTIDE SEQUENCE [LARGE SCALE GENOMIC DNA]</scope>
</reference>
<name>A0A2I6UFT4_9CAUD</name>
<gene>
    <name evidence="1" type="ORF">vBKpnF48_219</name>
</gene>
<protein>
    <submittedName>
        <fullName evidence="1">Baseplate</fullName>
    </submittedName>
</protein>
<dbReference type="Proteomes" id="UP000240294">
    <property type="component" value="Genome"/>
</dbReference>
<keyword evidence="2" id="KW-1185">Reference proteome</keyword>
<evidence type="ECO:0000313" key="1">
    <source>
        <dbReference type="EMBL" id="AUO78844.1"/>
    </source>
</evidence>
<proteinExistence type="predicted"/>
<dbReference type="Pfam" id="PF12322">
    <property type="entry name" value="T4_baseplate"/>
    <property type="match status" value="1"/>
</dbReference>
<organism evidence="1 2">
    <name type="scientific">Klebsiella phage vB_Kpn_F48</name>
    <dbReference type="NCBI Taxonomy" id="2070028"/>
    <lineage>
        <taxon>Viruses</taxon>
        <taxon>Duplodnaviria</taxon>
        <taxon>Heunggongvirae</taxon>
        <taxon>Uroviricota</taxon>
        <taxon>Caudoviricetes</taxon>
        <taxon>Marfavirus</taxon>
        <taxon>Marfavirus F48</taxon>
    </lineage>
</organism>
<accession>A0A2I6UFT4</accession>
<dbReference type="InterPro" id="IPR024364">
    <property type="entry name" value="Baseplate_phage_T4-like"/>
</dbReference>
<evidence type="ECO:0000313" key="2">
    <source>
        <dbReference type="Proteomes" id="UP000240294"/>
    </source>
</evidence>
<sequence length="252" mass="29211">MANIVRCELPDGVHRFSPFTVSDYRDFLLVRNDMNTKSPEDQEKLIEELQNDYFSDIPKEYRAFVFLKVYLSSIGKTKIPVKVECPKCGKAKMVLINFHQEAVELPVIDVSGLRLKFKHPSKNYKENIAGLITENILSVEDSNGVYQWSELSTENKVQVVEAIDIETLELIIKKLNIFDFVLKYSCCDSHEIHYTNFMDIFKLLLNPDEVFTFYKINHLIVKQGYDLSSVMNMIPIERSITLSLIEKELAQK</sequence>
<dbReference type="EMBL" id="MG746602">
    <property type="protein sequence ID" value="AUO78844.1"/>
    <property type="molecule type" value="Genomic_DNA"/>
</dbReference>